<reference evidence="1 2" key="1">
    <citation type="journal article" date="2024" name="J Genomics">
        <title>Draft genome sequencing and assembly of Favolaschia claudopus CIRM-BRFM 2984 isolated from oak limbs.</title>
        <authorList>
            <person name="Navarro D."/>
            <person name="Drula E."/>
            <person name="Chaduli D."/>
            <person name="Cazenave R."/>
            <person name="Ahrendt S."/>
            <person name="Wang J."/>
            <person name="Lipzen A."/>
            <person name="Daum C."/>
            <person name="Barry K."/>
            <person name="Grigoriev I.V."/>
            <person name="Favel A."/>
            <person name="Rosso M.N."/>
            <person name="Martin F."/>
        </authorList>
    </citation>
    <scope>NUCLEOTIDE SEQUENCE [LARGE SCALE GENOMIC DNA]</scope>
    <source>
        <strain evidence="1 2">CIRM-BRFM 2984</strain>
    </source>
</reference>
<comment type="caution">
    <text evidence="1">The sequence shown here is derived from an EMBL/GenBank/DDBJ whole genome shotgun (WGS) entry which is preliminary data.</text>
</comment>
<organism evidence="1 2">
    <name type="scientific">Favolaschia claudopus</name>
    <dbReference type="NCBI Taxonomy" id="2862362"/>
    <lineage>
        <taxon>Eukaryota</taxon>
        <taxon>Fungi</taxon>
        <taxon>Dikarya</taxon>
        <taxon>Basidiomycota</taxon>
        <taxon>Agaricomycotina</taxon>
        <taxon>Agaricomycetes</taxon>
        <taxon>Agaricomycetidae</taxon>
        <taxon>Agaricales</taxon>
        <taxon>Marasmiineae</taxon>
        <taxon>Mycenaceae</taxon>
        <taxon>Favolaschia</taxon>
    </lineage>
</organism>
<dbReference type="EMBL" id="JAWWNJ010000008">
    <property type="protein sequence ID" value="KAK7050760.1"/>
    <property type="molecule type" value="Genomic_DNA"/>
</dbReference>
<proteinExistence type="predicted"/>
<gene>
    <name evidence="1" type="ORF">R3P38DRAFT_3174232</name>
</gene>
<name>A0AAW0DH41_9AGAR</name>
<keyword evidence="2" id="KW-1185">Reference proteome</keyword>
<sequence length="78" mass="8366">MSLPLTFTDDKILKIALVGPDNAVHYTTSTTSGVLGRKTTTVSGASGANRVVLAGEDLYNPWGREKVEGFEVADRRDV</sequence>
<dbReference type="Proteomes" id="UP001362999">
    <property type="component" value="Unassembled WGS sequence"/>
</dbReference>
<dbReference type="AlphaFoldDB" id="A0AAW0DH41"/>
<evidence type="ECO:0000313" key="1">
    <source>
        <dbReference type="EMBL" id="KAK7050760.1"/>
    </source>
</evidence>
<protein>
    <submittedName>
        <fullName evidence="1">Uncharacterized protein</fullName>
    </submittedName>
</protein>
<accession>A0AAW0DH41</accession>
<evidence type="ECO:0000313" key="2">
    <source>
        <dbReference type="Proteomes" id="UP001362999"/>
    </source>
</evidence>